<dbReference type="Proteomes" id="UP000280935">
    <property type="component" value="Unassembled WGS sequence"/>
</dbReference>
<proteinExistence type="predicted"/>
<keyword evidence="1" id="KW-0472">Membrane</keyword>
<dbReference type="RefSeq" id="WP_125227460.1">
    <property type="nucleotide sequence ID" value="NZ_RQYT01000008.1"/>
</dbReference>
<sequence>MPDRLTNATRLLWITVVSIILAGVLKYAQWFIGGTPLAEILQGTLGVLVLLATTVGGVGIAILLSDLVAAWVRPVHASARRILVSMGVTMVGLSVAVSVGAQVGGPRTEYVDIPFIVSHVVGELLPVVGSVLVAVGLLSRFAVTERDHSAPEVESADLT</sequence>
<keyword evidence="1" id="KW-0812">Transmembrane</keyword>
<feature type="transmembrane region" description="Helical" evidence="1">
    <location>
        <begin position="115"/>
        <end position="138"/>
    </location>
</feature>
<feature type="transmembrane region" description="Helical" evidence="1">
    <location>
        <begin position="44"/>
        <end position="70"/>
    </location>
</feature>
<accession>A0A3P1WUC1</accession>
<reference evidence="2 3" key="1">
    <citation type="submission" date="2018-11" db="EMBL/GenBank/DDBJ databases">
        <title>Genomes From Bacteria Associated with the Canine Oral Cavity: a Test Case for Automated Genome-Based Taxonomic Assignment.</title>
        <authorList>
            <person name="Coil D.A."/>
            <person name="Jospin G."/>
            <person name="Darling A.E."/>
            <person name="Wallis C."/>
            <person name="Davis I.J."/>
            <person name="Harris S."/>
            <person name="Eisen J.A."/>
            <person name="Holcombe L.J."/>
            <person name="O'Flynn C."/>
        </authorList>
    </citation>
    <scope>NUCLEOTIDE SEQUENCE [LARGE SCALE GENOMIC DNA]</scope>
    <source>
        <strain evidence="2 3">OH2822_COT-296</strain>
    </source>
</reference>
<evidence type="ECO:0000313" key="2">
    <source>
        <dbReference type="EMBL" id="RRD50204.1"/>
    </source>
</evidence>
<protein>
    <submittedName>
        <fullName evidence="2">Uncharacterized protein</fullName>
    </submittedName>
</protein>
<feature type="transmembrane region" description="Helical" evidence="1">
    <location>
        <begin position="82"/>
        <end position="103"/>
    </location>
</feature>
<dbReference type="AlphaFoldDB" id="A0A3P1WUC1"/>
<evidence type="ECO:0000256" key="1">
    <source>
        <dbReference type="SAM" id="Phobius"/>
    </source>
</evidence>
<comment type="caution">
    <text evidence="2">The sequence shown here is derived from an EMBL/GenBank/DDBJ whole genome shotgun (WGS) entry which is preliminary data.</text>
</comment>
<feature type="transmembrane region" description="Helical" evidence="1">
    <location>
        <begin position="12"/>
        <end position="32"/>
    </location>
</feature>
<gene>
    <name evidence="2" type="ORF">EII35_05540</name>
</gene>
<keyword evidence="1" id="KW-1133">Transmembrane helix</keyword>
<evidence type="ECO:0000313" key="3">
    <source>
        <dbReference type="Proteomes" id="UP000280935"/>
    </source>
</evidence>
<organism evidence="2 3">
    <name type="scientific">Arachnia propionica</name>
    <dbReference type="NCBI Taxonomy" id="1750"/>
    <lineage>
        <taxon>Bacteria</taxon>
        <taxon>Bacillati</taxon>
        <taxon>Actinomycetota</taxon>
        <taxon>Actinomycetes</taxon>
        <taxon>Propionibacteriales</taxon>
        <taxon>Propionibacteriaceae</taxon>
        <taxon>Arachnia</taxon>
    </lineage>
</organism>
<dbReference type="EMBL" id="RQYT01000008">
    <property type="protein sequence ID" value="RRD50204.1"/>
    <property type="molecule type" value="Genomic_DNA"/>
</dbReference>
<name>A0A3P1WUC1_9ACTN</name>